<dbReference type="InterPro" id="IPR015793">
    <property type="entry name" value="Pyrv_Knase_brl"/>
</dbReference>
<evidence type="ECO:0000259" key="15">
    <source>
        <dbReference type="Pfam" id="PF00224"/>
    </source>
</evidence>
<name>A0A4V3D791_9GAMM</name>
<keyword evidence="7" id="KW-0547">Nucleotide-binding</keyword>
<dbReference type="EC" id="2.7.1.40" evidence="4 13"/>
<feature type="domain" description="Pyruvate kinase barrel" evidence="15">
    <location>
        <begin position="7"/>
        <end position="327"/>
    </location>
</feature>
<dbReference type="Gene3D" id="3.40.1380.20">
    <property type="entry name" value="Pyruvate kinase, C-terminal domain"/>
    <property type="match status" value="1"/>
</dbReference>
<evidence type="ECO:0000256" key="11">
    <source>
        <dbReference type="ARBA" id="ARBA00023152"/>
    </source>
</evidence>
<feature type="domain" description="Pyruvate kinase C-terminal" evidence="16">
    <location>
        <begin position="362"/>
        <end position="474"/>
    </location>
</feature>
<evidence type="ECO:0000256" key="7">
    <source>
        <dbReference type="ARBA" id="ARBA00022741"/>
    </source>
</evidence>
<evidence type="ECO:0000256" key="5">
    <source>
        <dbReference type="ARBA" id="ARBA00022679"/>
    </source>
</evidence>
<gene>
    <name evidence="17" type="ORF">EV696_11252</name>
</gene>
<dbReference type="PROSITE" id="PS00110">
    <property type="entry name" value="PYRUVATE_KINASE"/>
    <property type="match status" value="1"/>
</dbReference>
<dbReference type="UniPathway" id="UPA00109">
    <property type="reaction ID" value="UER00188"/>
</dbReference>
<comment type="caution">
    <text evidence="17">The sequence shown here is derived from an EMBL/GenBank/DDBJ whole genome shotgun (WGS) entry which is preliminary data.</text>
</comment>
<evidence type="ECO:0000256" key="6">
    <source>
        <dbReference type="ARBA" id="ARBA00022723"/>
    </source>
</evidence>
<dbReference type="FunFam" id="2.40.33.10:FF:000001">
    <property type="entry name" value="Pyruvate kinase"/>
    <property type="match status" value="1"/>
</dbReference>
<dbReference type="GO" id="GO:0004743">
    <property type="term" value="F:pyruvate kinase activity"/>
    <property type="evidence" value="ECO:0007669"/>
    <property type="project" value="UniProtKB-UniRule"/>
</dbReference>
<dbReference type="NCBIfam" id="NF004491">
    <property type="entry name" value="PRK05826.1"/>
    <property type="match status" value="1"/>
</dbReference>
<sequence>MSITPPRRTKIVATLGPASSHEDVLREMILAGVDIVRMNMSHGSPEDHAKRVDLVRRLADEANRFVAILVDLQGPKIRISRFKNKKITLKKGDAFILDAGLGIEDGDQQRVGIDYKELVNDVSAGDTLLLDDGRMVLTVTEVSGQQIHTRVETDGELSNNKGINRQGGGLSAKALTDKDKADIKIAAQFEADYVAMSFPRSAEDIEECRTLLAEAGSNAGIVAKIERVEAVENIDEIVRASDVVMVARGDLGVEIGDAELPAVQKHIVTQARHLDRGVIVATQMMESMIDSPIPTRAEVFDVANAVLDGTDAVMLSAETAVGVNPPNVIRSMARVCQGAEKQPRSRLSRHRMDDKFDNAEEGIAMASMYLANHMPVKAIIALTESGGTPIWMSRIRSGIPIFAVSRRLSTCRRLAMYRGVFPHLYDYAAVPEEEVNRSVLNYLRDHHWLDDGDLVILTRGDQIGEGGGTNVLKLLRVGAVFQANNS</sequence>
<dbReference type="SUPFAM" id="SSF50800">
    <property type="entry name" value="PK beta-barrel domain-like"/>
    <property type="match status" value="1"/>
</dbReference>
<dbReference type="InterPro" id="IPR015806">
    <property type="entry name" value="Pyrv_Knase_insert_dom_sf"/>
</dbReference>
<dbReference type="GO" id="GO:0000287">
    <property type="term" value="F:magnesium ion binding"/>
    <property type="evidence" value="ECO:0007669"/>
    <property type="project" value="UniProtKB-UniRule"/>
</dbReference>
<keyword evidence="12 17" id="KW-0670">Pyruvate</keyword>
<accession>A0A4V3D791</accession>
<dbReference type="GO" id="GO:0005524">
    <property type="term" value="F:ATP binding"/>
    <property type="evidence" value="ECO:0007669"/>
    <property type="project" value="UniProtKB-KW"/>
</dbReference>
<evidence type="ECO:0000256" key="4">
    <source>
        <dbReference type="ARBA" id="ARBA00012142"/>
    </source>
</evidence>
<evidence type="ECO:0000313" key="17">
    <source>
        <dbReference type="EMBL" id="TDQ46797.1"/>
    </source>
</evidence>
<dbReference type="PRINTS" id="PR01050">
    <property type="entry name" value="PYRUVTKNASE"/>
</dbReference>
<evidence type="ECO:0000313" key="18">
    <source>
        <dbReference type="Proteomes" id="UP000295375"/>
    </source>
</evidence>
<dbReference type="InterPro" id="IPR036918">
    <property type="entry name" value="Pyrv_Knase_C_sf"/>
</dbReference>
<dbReference type="InterPro" id="IPR011037">
    <property type="entry name" value="Pyrv_Knase-like_insert_dom_sf"/>
</dbReference>
<comment type="pathway">
    <text evidence="2 14">Carbohydrate degradation; glycolysis; pyruvate from D-glyceraldehyde 3-phosphate: step 5/5.</text>
</comment>
<keyword evidence="18" id="KW-1185">Reference proteome</keyword>
<dbReference type="InterPro" id="IPR018209">
    <property type="entry name" value="Pyrv_Knase_AS"/>
</dbReference>
<dbReference type="Proteomes" id="UP000295375">
    <property type="component" value="Unassembled WGS sequence"/>
</dbReference>
<dbReference type="RefSeq" id="WP_133591538.1">
    <property type="nucleotide sequence ID" value="NZ_CP037953.1"/>
</dbReference>
<evidence type="ECO:0000256" key="9">
    <source>
        <dbReference type="ARBA" id="ARBA00022840"/>
    </source>
</evidence>
<dbReference type="Pfam" id="PF02887">
    <property type="entry name" value="PK_C"/>
    <property type="match status" value="1"/>
</dbReference>
<dbReference type="OrthoDB" id="9812123at2"/>
<dbReference type="NCBIfam" id="NF004978">
    <property type="entry name" value="PRK06354.1"/>
    <property type="match status" value="1"/>
</dbReference>
<protein>
    <recommendedName>
        <fullName evidence="4 13">Pyruvate kinase</fullName>
        <ecNumber evidence="4 13">2.7.1.40</ecNumber>
    </recommendedName>
</protein>
<keyword evidence="10 14" id="KW-0460">Magnesium</keyword>
<dbReference type="AlphaFoldDB" id="A0A4V3D791"/>
<evidence type="ECO:0000256" key="13">
    <source>
        <dbReference type="NCBIfam" id="TIGR01064"/>
    </source>
</evidence>
<dbReference type="InterPro" id="IPR015813">
    <property type="entry name" value="Pyrv/PenolPyrv_kinase-like_dom"/>
</dbReference>
<dbReference type="Gene3D" id="2.40.33.10">
    <property type="entry name" value="PK beta-barrel domain-like"/>
    <property type="match status" value="1"/>
</dbReference>
<keyword evidence="9" id="KW-0067">ATP-binding</keyword>
<evidence type="ECO:0000256" key="12">
    <source>
        <dbReference type="ARBA" id="ARBA00023317"/>
    </source>
</evidence>
<dbReference type="GO" id="GO:0030955">
    <property type="term" value="F:potassium ion binding"/>
    <property type="evidence" value="ECO:0007669"/>
    <property type="project" value="UniProtKB-UniRule"/>
</dbReference>
<keyword evidence="5 14" id="KW-0808">Transferase</keyword>
<comment type="cofactor">
    <cofactor evidence="1">
        <name>K(+)</name>
        <dbReference type="ChEBI" id="CHEBI:29103"/>
    </cofactor>
</comment>
<dbReference type="InterPro" id="IPR001697">
    <property type="entry name" value="Pyr_Knase"/>
</dbReference>
<dbReference type="PANTHER" id="PTHR11817">
    <property type="entry name" value="PYRUVATE KINASE"/>
    <property type="match status" value="1"/>
</dbReference>
<evidence type="ECO:0000256" key="1">
    <source>
        <dbReference type="ARBA" id="ARBA00001958"/>
    </source>
</evidence>
<keyword evidence="8 14" id="KW-0418">Kinase</keyword>
<dbReference type="GO" id="GO:0016301">
    <property type="term" value="F:kinase activity"/>
    <property type="evidence" value="ECO:0007669"/>
    <property type="project" value="UniProtKB-KW"/>
</dbReference>
<dbReference type="Gene3D" id="3.20.20.60">
    <property type="entry name" value="Phosphoenolpyruvate-binding domains"/>
    <property type="match status" value="1"/>
</dbReference>
<comment type="similarity">
    <text evidence="3 14">Belongs to the pyruvate kinase family.</text>
</comment>
<keyword evidence="11 14" id="KW-0324">Glycolysis</keyword>
<proteinExistence type="inferred from homology"/>
<evidence type="ECO:0000256" key="10">
    <source>
        <dbReference type="ARBA" id="ARBA00022842"/>
    </source>
</evidence>
<dbReference type="Pfam" id="PF00224">
    <property type="entry name" value="PK"/>
    <property type="match status" value="1"/>
</dbReference>
<keyword evidence="6" id="KW-0479">Metal-binding</keyword>
<evidence type="ECO:0000256" key="3">
    <source>
        <dbReference type="ARBA" id="ARBA00008663"/>
    </source>
</evidence>
<reference evidence="17 18" key="1">
    <citation type="submission" date="2019-03" db="EMBL/GenBank/DDBJ databases">
        <title>Genomic Encyclopedia of Type Strains, Phase IV (KMG-IV): sequencing the most valuable type-strain genomes for metagenomic binning, comparative biology and taxonomic classification.</title>
        <authorList>
            <person name="Goeker M."/>
        </authorList>
    </citation>
    <scope>NUCLEOTIDE SEQUENCE [LARGE SCALE GENOMIC DNA]</scope>
    <source>
        <strain evidence="17 18">DSM 103792</strain>
    </source>
</reference>
<dbReference type="NCBIfam" id="TIGR01064">
    <property type="entry name" value="pyruv_kin"/>
    <property type="match status" value="1"/>
</dbReference>
<dbReference type="EMBL" id="SNYM01000012">
    <property type="protein sequence ID" value="TDQ46797.1"/>
    <property type="molecule type" value="Genomic_DNA"/>
</dbReference>
<dbReference type="SUPFAM" id="SSF51621">
    <property type="entry name" value="Phosphoenolpyruvate/pyruvate domain"/>
    <property type="match status" value="1"/>
</dbReference>
<organism evidence="17 18">
    <name type="scientific">Permianibacter aggregans</name>
    <dbReference type="NCBI Taxonomy" id="1510150"/>
    <lineage>
        <taxon>Bacteria</taxon>
        <taxon>Pseudomonadati</taxon>
        <taxon>Pseudomonadota</taxon>
        <taxon>Gammaproteobacteria</taxon>
        <taxon>Pseudomonadales</taxon>
        <taxon>Pseudomonadaceae</taxon>
        <taxon>Permianibacter</taxon>
    </lineage>
</organism>
<dbReference type="InterPro" id="IPR015795">
    <property type="entry name" value="Pyrv_Knase_C"/>
</dbReference>
<evidence type="ECO:0000256" key="14">
    <source>
        <dbReference type="RuleBase" id="RU000504"/>
    </source>
</evidence>
<comment type="catalytic activity">
    <reaction evidence="14">
        <text>pyruvate + ATP = phosphoenolpyruvate + ADP + H(+)</text>
        <dbReference type="Rhea" id="RHEA:18157"/>
        <dbReference type="ChEBI" id="CHEBI:15361"/>
        <dbReference type="ChEBI" id="CHEBI:15378"/>
        <dbReference type="ChEBI" id="CHEBI:30616"/>
        <dbReference type="ChEBI" id="CHEBI:58702"/>
        <dbReference type="ChEBI" id="CHEBI:456216"/>
        <dbReference type="EC" id="2.7.1.40"/>
    </reaction>
</comment>
<dbReference type="SUPFAM" id="SSF52935">
    <property type="entry name" value="PK C-terminal domain-like"/>
    <property type="match status" value="1"/>
</dbReference>
<dbReference type="InterPro" id="IPR040442">
    <property type="entry name" value="Pyrv_kinase-like_dom_sf"/>
</dbReference>
<evidence type="ECO:0000259" key="16">
    <source>
        <dbReference type="Pfam" id="PF02887"/>
    </source>
</evidence>
<evidence type="ECO:0000256" key="8">
    <source>
        <dbReference type="ARBA" id="ARBA00022777"/>
    </source>
</evidence>
<evidence type="ECO:0000256" key="2">
    <source>
        <dbReference type="ARBA" id="ARBA00004997"/>
    </source>
</evidence>